<comment type="caution">
    <text evidence="2">The sequence shown here is derived from an EMBL/GenBank/DDBJ whole genome shotgun (WGS) entry which is preliminary data.</text>
</comment>
<name>A0A9W7G2K7_9STRA</name>
<protein>
    <submittedName>
        <fullName evidence="2">Uncharacterized protein</fullName>
    </submittedName>
</protein>
<accession>A0A9W7G2K7</accession>
<feature type="region of interest" description="Disordered" evidence="1">
    <location>
        <begin position="35"/>
        <end position="59"/>
    </location>
</feature>
<reference evidence="3" key="1">
    <citation type="journal article" date="2023" name="Commun. Biol.">
        <title>Genome analysis of Parmales, the sister group of diatoms, reveals the evolutionary specialization of diatoms from phago-mixotrophs to photoautotrophs.</title>
        <authorList>
            <person name="Ban H."/>
            <person name="Sato S."/>
            <person name="Yoshikawa S."/>
            <person name="Yamada K."/>
            <person name="Nakamura Y."/>
            <person name="Ichinomiya M."/>
            <person name="Sato N."/>
            <person name="Blanc-Mathieu R."/>
            <person name="Endo H."/>
            <person name="Kuwata A."/>
            <person name="Ogata H."/>
        </authorList>
    </citation>
    <scope>NUCLEOTIDE SEQUENCE [LARGE SCALE GENOMIC DNA]</scope>
</reference>
<keyword evidence="3" id="KW-1185">Reference proteome</keyword>
<dbReference type="Proteomes" id="UP001165065">
    <property type="component" value="Unassembled WGS sequence"/>
</dbReference>
<proteinExistence type="predicted"/>
<gene>
    <name evidence="2" type="ORF">TrCOL_g5120</name>
</gene>
<organism evidence="2 3">
    <name type="scientific">Triparma columacea</name>
    <dbReference type="NCBI Taxonomy" id="722753"/>
    <lineage>
        <taxon>Eukaryota</taxon>
        <taxon>Sar</taxon>
        <taxon>Stramenopiles</taxon>
        <taxon>Ochrophyta</taxon>
        <taxon>Bolidophyceae</taxon>
        <taxon>Parmales</taxon>
        <taxon>Triparmaceae</taxon>
        <taxon>Triparma</taxon>
    </lineage>
</organism>
<evidence type="ECO:0000256" key="1">
    <source>
        <dbReference type="SAM" id="MobiDB-lite"/>
    </source>
</evidence>
<evidence type="ECO:0000313" key="2">
    <source>
        <dbReference type="EMBL" id="GMI30127.1"/>
    </source>
</evidence>
<sequence length="153" mass="16915">MHNFIAHQRNLIHVIVHPCAEMNGSDAKVWAQSNVEDPSNYKGDPTPSEGAKGTEISIEKKKEVSRMVKHDAYAEWAERDSENGHEDAGRVCGDRMGSVSGDCVGSVCGDRMGRFYGDRMGHFCGDRMCSVSGDRVGSLICYTETRSTRFHVD</sequence>
<dbReference type="EMBL" id="BRYA01000698">
    <property type="protein sequence ID" value="GMI30127.1"/>
    <property type="molecule type" value="Genomic_DNA"/>
</dbReference>
<dbReference type="AlphaFoldDB" id="A0A9W7G2K7"/>
<evidence type="ECO:0000313" key="3">
    <source>
        <dbReference type="Proteomes" id="UP001165065"/>
    </source>
</evidence>